<accession>A0A4C1UKN0</accession>
<sequence>MYATHMCNGCTTHKMQWEWCIRHSSSQPSSCEARLNKQACYKSAQNEHSRARERNVNECADKPVVRNGHVVTWDHGTNENLSGSSPGRRGSTKVCDLHADTRSDRVDAPNAAGASDATLGPLAANMRNRSPAHQLNIDDSNRNVNTARQKKHAALLAQLEFEQLESERIAARRGRAYKMLLLRLEADEEDSGDLIDCDNASHLSKTDKLEKRTVTLGDIEPVPESSPTTAPPPPPTACSEINSASPRNTDSNMSESTLADAIVLAIKTASKETSKIVNEPSKTLADLPSFCGNVSEWIAFRSVYNDTSGLFSNVQNVARIRKALSGEARETCEALIYTETDPLQIMRVLEAQVRAT</sequence>
<organism evidence="2 3">
    <name type="scientific">Eumeta variegata</name>
    <name type="common">Bagworm moth</name>
    <name type="synonym">Eumeta japonica</name>
    <dbReference type="NCBI Taxonomy" id="151549"/>
    <lineage>
        <taxon>Eukaryota</taxon>
        <taxon>Metazoa</taxon>
        <taxon>Ecdysozoa</taxon>
        <taxon>Arthropoda</taxon>
        <taxon>Hexapoda</taxon>
        <taxon>Insecta</taxon>
        <taxon>Pterygota</taxon>
        <taxon>Neoptera</taxon>
        <taxon>Endopterygota</taxon>
        <taxon>Lepidoptera</taxon>
        <taxon>Glossata</taxon>
        <taxon>Ditrysia</taxon>
        <taxon>Tineoidea</taxon>
        <taxon>Psychidae</taxon>
        <taxon>Oiketicinae</taxon>
        <taxon>Eumeta</taxon>
    </lineage>
</organism>
<feature type="region of interest" description="Disordered" evidence="1">
    <location>
        <begin position="73"/>
        <end position="92"/>
    </location>
</feature>
<keyword evidence="3" id="KW-1185">Reference proteome</keyword>
<feature type="compositionally biased region" description="Polar residues" evidence="1">
    <location>
        <begin position="241"/>
        <end position="253"/>
    </location>
</feature>
<dbReference type="EMBL" id="BGZK01000180">
    <property type="protein sequence ID" value="GBP26444.1"/>
    <property type="molecule type" value="Genomic_DNA"/>
</dbReference>
<name>A0A4C1UKN0_EUMVA</name>
<reference evidence="2 3" key="1">
    <citation type="journal article" date="2019" name="Commun. Biol.">
        <title>The bagworm genome reveals a unique fibroin gene that provides high tensile strength.</title>
        <authorList>
            <person name="Kono N."/>
            <person name="Nakamura H."/>
            <person name="Ohtoshi R."/>
            <person name="Tomita M."/>
            <person name="Numata K."/>
            <person name="Arakawa K."/>
        </authorList>
    </citation>
    <scope>NUCLEOTIDE SEQUENCE [LARGE SCALE GENOMIC DNA]</scope>
</reference>
<dbReference type="AlphaFoldDB" id="A0A4C1UKN0"/>
<evidence type="ECO:0000313" key="3">
    <source>
        <dbReference type="Proteomes" id="UP000299102"/>
    </source>
</evidence>
<protein>
    <submittedName>
        <fullName evidence="2">Uncharacterized protein</fullName>
    </submittedName>
</protein>
<dbReference type="Proteomes" id="UP000299102">
    <property type="component" value="Unassembled WGS sequence"/>
</dbReference>
<feature type="region of interest" description="Disordered" evidence="1">
    <location>
        <begin position="209"/>
        <end position="253"/>
    </location>
</feature>
<evidence type="ECO:0000256" key="1">
    <source>
        <dbReference type="SAM" id="MobiDB-lite"/>
    </source>
</evidence>
<proteinExistence type="predicted"/>
<gene>
    <name evidence="2" type="ORF">EVAR_75576_1</name>
</gene>
<comment type="caution">
    <text evidence="2">The sequence shown here is derived from an EMBL/GenBank/DDBJ whole genome shotgun (WGS) entry which is preliminary data.</text>
</comment>
<evidence type="ECO:0000313" key="2">
    <source>
        <dbReference type="EMBL" id="GBP26444.1"/>
    </source>
</evidence>